<dbReference type="PANTHER" id="PTHR10695">
    <property type="entry name" value="DEPHOSPHO-COA KINASE-RELATED"/>
    <property type="match status" value="1"/>
</dbReference>
<keyword evidence="2" id="KW-0067">ATP-binding</keyword>
<organism evidence="3">
    <name type="scientific">freshwater metagenome</name>
    <dbReference type="NCBI Taxonomy" id="449393"/>
    <lineage>
        <taxon>unclassified sequences</taxon>
        <taxon>metagenomes</taxon>
        <taxon>ecological metagenomes</taxon>
    </lineage>
</organism>
<protein>
    <submittedName>
        <fullName evidence="3">Unannotated protein</fullName>
    </submittedName>
</protein>
<dbReference type="GO" id="GO:0004140">
    <property type="term" value="F:dephospho-CoA kinase activity"/>
    <property type="evidence" value="ECO:0007669"/>
    <property type="project" value="InterPro"/>
</dbReference>
<reference evidence="3" key="1">
    <citation type="submission" date="2020-05" db="EMBL/GenBank/DDBJ databases">
        <authorList>
            <person name="Chiriac C."/>
            <person name="Salcher M."/>
            <person name="Ghai R."/>
            <person name="Kavagutti S V."/>
        </authorList>
    </citation>
    <scope>NUCLEOTIDE SEQUENCE</scope>
</reference>
<evidence type="ECO:0000256" key="1">
    <source>
        <dbReference type="ARBA" id="ARBA00022741"/>
    </source>
</evidence>
<dbReference type="SUPFAM" id="SSF52540">
    <property type="entry name" value="P-loop containing nucleoside triphosphate hydrolases"/>
    <property type="match status" value="1"/>
</dbReference>
<dbReference type="EMBL" id="CAEZTJ010000060">
    <property type="protein sequence ID" value="CAB4567491.1"/>
    <property type="molecule type" value="Genomic_DNA"/>
</dbReference>
<name>A0A6J6DTQ1_9ZZZZ</name>
<gene>
    <name evidence="3" type="ORF">UFOPK1650_00529</name>
</gene>
<dbReference type="NCBIfam" id="TIGR00152">
    <property type="entry name" value="dephospho-CoA kinase"/>
    <property type="match status" value="1"/>
</dbReference>
<dbReference type="PROSITE" id="PS51219">
    <property type="entry name" value="DPCK"/>
    <property type="match status" value="1"/>
</dbReference>
<dbReference type="HAMAP" id="MF_00376">
    <property type="entry name" value="Dephospho_CoA_kinase"/>
    <property type="match status" value="1"/>
</dbReference>
<dbReference type="GO" id="GO:0005524">
    <property type="term" value="F:ATP binding"/>
    <property type="evidence" value="ECO:0007669"/>
    <property type="project" value="UniProtKB-KW"/>
</dbReference>
<dbReference type="InterPro" id="IPR001977">
    <property type="entry name" value="Depp_CoAkinase"/>
</dbReference>
<dbReference type="CDD" id="cd02022">
    <property type="entry name" value="DPCK"/>
    <property type="match status" value="1"/>
</dbReference>
<dbReference type="AlphaFoldDB" id="A0A6J6DTQ1"/>
<sequence>MLTVALTGGIGSGKSLVGEYLQALGAIVIDSDQLARDVIERGSEGFDQVVSRFGDAILKDGEIDRGALARIVFDDPSARRDLEAIIHPRVRAQYESIIARASSDAIVVNQIPLLAETNGASRFDLVITIESEEQTRIERAVARGLKEYEVRKRLSSQASETDRRKIAHIVIENDGTKEELLSKVERIWEEEILPRRAGT</sequence>
<dbReference type="PANTHER" id="PTHR10695:SF46">
    <property type="entry name" value="BIFUNCTIONAL COENZYME A SYNTHASE-RELATED"/>
    <property type="match status" value="1"/>
</dbReference>
<evidence type="ECO:0000256" key="2">
    <source>
        <dbReference type="ARBA" id="ARBA00022840"/>
    </source>
</evidence>
<dbReference type="Gene3D" id="3.40.50.300">
    <property type="entry name" value="P-loop containing nucleotide triphosphate hydrolases"/>
    <property type="match status" value="1"/>
</dbReference>
<dbReference type="Pfam" id="PF01121">
    <property type="entry name" value="CoaE"/>
    <property type="match status" value="1"/>
</dbReference>
<dbReference type="NCBIfam" id="NF002879">
    <property type="entry name" value="PRK03333.1"/>
    <property type="match status" value="1"/>
</dbReference>
<keyword evidence="1" id="KW-0547">Nucleotide-binding</keyword>
<proteinExistence type="inferred from homology"/>
<evidence type="ECO:0000313" key="3">
    <source>
        <dbReference type="EMBL" id="CAB4567491.1"/>
    </source>
</evidence>
<dbReference type="GO" id="GO:0015937">
    <property type="term" value="P:coenzyme A biosynthetic process"/>
    <property type="evidence" value="ECO:0007669"/>
    <property type="project" value="InterPro"/>
</dbReference>
<dbReference type="InterPro" id="IPR027417">
    <property type="entry name" value="P-loop_NTPase"/>
</dbReference>
<accession>A0A6J6DTQ1</accession>